<evidence type="ECO:0000313" key="8">
    <source>
        <dbReference type="Proteomes" id="UP000242167"/>
    </source>
</evidence>
<dbReference type="PANTHER" id="PTHR11352">
    <property type="entry name" value="PROLIFERATING CELL NUCLEAR ANTIGEN"/>
    <property type="match status" value="1"/>
</dbReference>
<keyword evidence="4" id="KW-0235">DNA replication</keyword>
<dbReference type="EMBL" id="AF083031">
    <property type="protein sequence ID" value="AAK39663.1"/>
    <property type="molecule type" value="Genomic_DNA"/>
</dbReference>
<dbReference type="Proteomes" id="UP000242167">
    <property type="component" value="Nucleomorph 3"/>
</dbReference>
<feature type="domain" description="Proliferating cell nuclear antigen PCNA N-terminal" evidence="5">
    <location>
        <begin position="1"/>
        <end position="123"/>
    </location>
</feature>
<keyword evidence="2 4" id="KW-0238">DNA-binding</keyword>
<dbReference type="Pfam" id="PF00705">
    <property type="entry name" value="PCNA_N"/>
    <property type="match status" value="1"/>
</dbReference>
<protein>
    <recommendedName>
        <fullName evidence="3">DNA sliding clamp PCNA</fullName>
    </recommendedName>
</protein>
<keyword evidence="7" id="KW-0542">Nucleomorph</keyword>
<dbReference type="CDD" id="cd00577">
    <property type="entry name" value="PCNA"/>
    <property type="match status" value="1"/>
</dbReference>
<comment type="similarity">
    <text evidence="1 4">Belongs to the PCNA family.</text>
</comment>
<dbReference type="AlphaFoldDB" id="Q98SC0"/>
<evidence type="ECO:0000256" key="4">
    <source>
        <dbReference type="RuleBase" id="RU003671"/>
    </source>
</evidence>
<comment type="subcellular location">
    <subcellularLocation>
        <location evidence="3">Nucleus</location>
    </subcellularLocation>
</comment>
<reference evidence="7 8" key="1">
    <citation type="journal article" date="2001" name="Nature">
        <title>The highly reduced genome of an enslaved algal nucleus.</title>
        <authorList>
            <person name="Douglas S."/>
            <person name="Zauner S."/>
            <person name="Fraunholz M."/>
            <person name="Beaton M."/>
            <person name="Penny S."/>
            <person name="Deng L."/>
            <person name="Wu X."/>
            <person name="Reith M."/>
            <person name="Cavalier-Smith T."/>
            <person name="Maier U."/>
        </authorList>
    </citation>
    <scope>NUCLEOTIDE SEQUENCE [LARGE SCALE GENOMIC DNA]</scope>
</reference>
<accession>Q98SC0</accession>
<dbReference type="GO" id="GO:0043626">
    <property type="term" value="C:PCNA complex"/>
    <property type="evidence" value="ECO:0007669"/>
    <property type="project" value="TreeGrafter"/>
</dbReference>
<dbReference type="InterPro" id="IPR022648">
    <property type="entry name" value="Pr_cel_nuc_antig_N"/>
</dbReference>
<dbReference type="GO" id="GO:0006298">
    <property type="term" value="P:mismatch repair"/>
    <property type="evidence" value="ECO:0007669"/>
    <property type="project" value="TreeGrafter"/>
</dbReference>
<dbReference type="InterPro" id="IPR022649">
    <property type="entry name" value="Pr_cel_nuc_antig_C"/>
</dbReference>
<dbReference type="InterPro" id="IPR046938">
    <property type="entry name" value="DNA_clamp_sf"/>
</dbReference>
<dbReference type="HAMAP" id="MF_00317">
    <property type="entry name" value="DNApol_clamp_arch"/>
    <property type="match status" value="1"/>
</dbReference>
<dbReference type="GO" id="GO:0006272">
    <property type="term" value="P:leading strand elongation"/>
    <property type="evidence" value="ECO:0007669"/>
    <property type="project" value="TreeGrafter"/>
</dbReference>
<organism evidence="7 8">
    <name type="scientific">Guillardia theta</name>
    <name type="common">Cryptophyte</name>
    <name type="synonym">Cryptomonas phi</name>
    <dbReference type="NCBI Taxonomy" id="55529"/>
    <lineage>
        <taxon>Eukaryota</taxon>
        <taxon>Cryptophyceae</taxon>
        <taxon>Pyrenomonadales</taxon>
        <taxon>Geminigeraceae</taxon>
        <taxon>Guillardia</taxon>
    </lineage>
</organism>
<dbReference type="GO" id="GO:0019985">
    <property type="term" value="P:translesion synthesis"/>
    <property type="evidence" value="ECO:0007669"/>
    <property type="project" value="TreeGrafter"/>
</dbReference>
<evidence type="ECO:0000259" key="6">
    <source>
        <dbReference type="Pfam" id="PF02747"/>
    </source>
</evidence>
<dbReference type="InterPro" id="IPR000730">
    <property type="entry name" value="Pr_cel_nuc_antig"/>
</dbReference>
<dbReference type="PRINTS" id="PR00339">
    <property type="entry name" value="PCNACYCLIN"/>
</dbReference>
<gene>
    <name evidence="7" type="primary">pcna</name>
</gene>
<dbReference type="PROSITE" id="PS01251">
    <property type="entry name" value="PCNA_1"/>
    <property type="match status" value="1"/>
</dbReference>
<dbReference type="GO" id="GO:0030337">
    <property type="term" value="F:DNA polymerase processivity factor activity"/>
    <property type="evidence" value="ECO:0007669"/>
    <property type="project" value="InterPro"/>
</dbReference>
<evidence type="ECO:0000256" key="1">
    <source>
        <dbReference type="ARBA" id="ARBA00010462"/>
    </source>
</evidence>
<dbReference type="Pfam" id="PF02747">
    <property type="entry name" value="PCNA_C"/>
    <property type="match status" value="1"/>
</dbReference>
<evidence type="ECO:0000259" key="5">
    <source>
        <dbReference type="Pfam" id="PF00705"/>
    </source>
</evidence>
<evidence type="ECO:0000256" key="2">
    <source>
        <dbReference type="ARBA" id="ARBA00023125"/>
    </source>
</evidence>
<dbReference type="Gene3D" id="3.10.150.10">
    <property type="entry name" value="DNA Polymerase III, subunit A, domain 2"/>
    <property type="match status" value="2"/>
</dbReference>
<feature type="domain" description="Proliferating cell nuclear antigen PCNA C-terminal" evidence="6">
    <location>
        <begin position="127"/>
        <end position="255"/>
    </location>
</feature>
<proteinExistence type="inferred from homology"/>
<sequence>MLRAKLSSNSLLKKIVDAVKDLISDANIEFTNSGLSLQAMDSSHVSLVSLIIPPEEFEVYQCEKIQSLGINLNWFYKILKCATNEDSVEIIYKNNENFITFLFRNEANERSSEFQLRLLEINNETLGIPETIYSAVVTLTAVEYKRVCSEMLTIGDTVYLSISENTIKFEIEGEVGKGSISLKSHILEENSVEDNNKTSDMEIIKMGFALRYLNTFAKAVPLSDKVTLKMSKDVPLQLEFNFGIKSLLRYYLAPKVDH</sequence>
<dbReference type="GO" id="GO:0006275">
    <property type="term" value="P:regulation of DNA replication"/>
    <property type="evidence" value="ECO:0007669"/>
    <property type="project" value="InterPro"/>
</dbReference>
<geneLocation type="nucleomorph" evidence="7"/>
<dbReference type="SUPFAM" id="SSF55979">
    <property type="entry name" value="DNA clamp"/>
    <property type="match status" value="2"/>
</dbReference>
<name>Q98SC0_GUITH</name>
<evidence type="ECO:0000313" key="7">
    <source>
        <dbReference type="EMBL" id="AAK39663.1"/>
    </source>
</evidence>
<dbReference type="GO" id="GO:0003677">
    <property type="term" value="F:DNA binding"/>
    <property type="evidence" value="ECO:0007669"/>
    <property type="project" value="UniProtKB-KW"/>
</dbReference>
<evidence type="ECO:0000256" key="3">
    <source>
        <dbReference type="RuleBase" id="RU000641"/>
    </source>
</evidence>
<dbReference type="RefSeq" id="XP_001713354.1">
    <property type="nucleotide sequence ID" value="XM_001713302.1"/>
</dbReference>
<dbReference type="PIR" id="B90121">
    <property type="entry name" value="B90121"/>
</dbReference>
<dbReference type="GeneID" id="857128"/>
<dbReference type="PANTHER" id="PTHR11352:SF0">
    <property type="entry name" value="PROLIFERATING CELL NUCLEAR ANTIGEN"/>
    <property type="match status" value="1"/>
</dbReference>
<dbReference type="InterPro" id="IPR022659">
    <property type="entry name" value="Pr_cel_nuc_antig_CS"/>
</dbReference>
<comment type="function">
    <text evidence="3">This protein is an auxiliary protein of DNA polymerase delta and is involved in the control of eukaryotic DNA replication by increasing the polymerase's processivity during elongation of the leading strand.</text>
</comment>
<keyword evidence="3" id="KW-0539">Nucleus</keyword>
<dbReference type="NCBIfam" id="TIGR00590">
    <property type="entry name" value="pcna"/>
    <property type="match status" value="1"/>
</dbReference>